<protein>
    <submittedName>
        <fullName evidence="1">DUF2141 domain-containing protein</fullName>
    </submittedName>
</protein>
<comment type="caution">
    <text evidence="1">The sequence shown here is derived from an EMBL/GenBank/DDBJ whole genome shotgun (WGS) entry which is preliminary data.</text>
</comment>
<dbReference type="OrthoDB" id="9788332at2"/>
<name>A0A4Q0XFU6_9FLAO</name>
<reference evidence="1 2" key="1">
    <citation type="submission" date="2019-01" db="EMBL/GenBank/DDBJ databases">
        <title>Genome sequence of the Antarctic species Gelidibacter gilvus ACAM 158(T).</title>
        <authorList>
            <person name="Bowman J.P."/>
        </authorList>
    </citation>
    <scope>NUCLEOTIDE SEQUENCE [LARGE SCALE GENOMIC DNA]</scope>
    <source>
        <strain evidence="1 2">IC158</strain>
    </source>
</reference>
<dbReference type="RefSeq" id="WP_129017721.1">
    <property type="nucleotide sequence ID" value="NZ_SDDZ01000006.1"/>
</dbReference>
<evidence type="ECO:0000313" key="1">
    <source>
        <dbReference type="EMBL" id="RXJ49711.1"/>
    </source>
</evidence>
<accession>A0A4Q0XFU6</accession>
<dbReference type="InterPro" id="IPR018673">
    <property type="entry name" value="DUF2141"/>
</dbReference>
<gene>
    <name evidence="1" type="ORF">ESZ48_11965</name>
</gene>
<proteinExistence type="predicted"/>
<dbReference type="EMBL" id="SDDZ01000006">
    <property type="protein sequence ID" value="RXJ49711.1"/>
    <property type="molecule type" value="Genomic_DNA"/>
</dbReference>
<sequence length="138" mass="15569">MKILILYLSFLTSFFGNDNPELTINVQNIKSLKGEIIIGVFNTDKDFLKDGVAIKNYKIAVDKGTETIVIKDLPKGDYAISLYHDENSDNECNRNFLGIPKEGYGFSNNVKPKFSAPSYKDCKFTLVENKVLDIVLLH</sequence>
<evidence type="ECO:0000313" key="2">
    <source>
        <dbReference type="Proteomes" id="UP000289792"/>
    </source>
</evidence>
<dbReference type="AlphaFoldDB" id="A0A4Q0XFU6"/>
<dbReference type="Proteomes" id="UP000289792">
    <property type="component" value="Unassembled WGS sequence"/>
</dbReference>
<dbReference type="Pfam" id="PF09912">
    <property type="entry name" value="DUF2141"/>
    <property type="match status" value="1"/>
</dbReference>
<organism evidence="1 2">
    <name type="scientific">Gelidibacter gilvus</name>
    <dbReference type="NCBI Taxonomy" id="59602"/>
    <lineage>
        <taxon>Bacteria</taxon>
        <taxon>Pseudomonadati</taxon>
        <taxon>Bacteroidota</taxon>
        <taxon>Flavobacteriia</taxon>
        <taxon>Flavobacteriales</taxon>
        <taxon>Flavobacteriaceae</taxon>
        <taxon>Gelidibacter</taxon>
    </lineage>
</organism>
<keyword evidence="2" id="KW-1185">Reference proteome</keyword>